<feature type="transmembrane region" description="Helical" evidence="2">
    <location>
        <begin position="38"/>
        <end position="58"/>
    </location>
</feature>
<evidence type="ECO:0000313" key="3">
    <source>
        <dbReference type="EMBL" id="MDT9685472.1"/>
    </source>
</evidence>
<keyword evidence="2" id="KW-1133">Transmembrane helix</keyword>
<feature type="compositionally biased region" description="Gly residues" evidence="1">
    <location>
        <begin position="19"/>
        <end position="33"/>
    </location>
</feature>
<evidence type="ECO:0000313" key="4">
    <source>
        <dbReference type="Proteomes" id="UP001250181"/>
    </source>
</evidence>
<evidence type="ECO:0000256" key="1">
    <source>
        <dbReference type="SAM" id="MobiDB-lite"/>
    </source>
</evidence>
<feature type="region of interest" description="Disordered" evidence="1">
    <location>
        <begin position="1"/>
        <end position="33"/>
    </location>
</feature>
<keyword evidence="2" id="KW-0472">Membrane</keyword>
<organism evidence="3 4">
    <name type="scientific">Streptomyces tamarix</name>
    <dbReference type="NCBI Taxonomy" id="3078565"/>
    <lineage>
        <taxon>Bacteria</taxon>
        <taxon>Bacillati</taxon>
        <taxon>Actinomycetota</taxon>
        <taxon>Actinomycetes</taxon>
        <taxon>Kitasatosporales</taxon>
        <taxon>Streptomycetaceae</taxon>
        <taxon>Streptomyces</taxon>
    </lineage>
</organism>
<proteinExistence type="predicted"/>
<feature type="compositionally biased region" description="Low complexity" evidence="1">
    <location>
        <begin position="1"/>
        <end position="18"/>
    </location>
</feature>
<dbReference type="RefSeq" id="WP_315880516.1">
    <property type="nucleotide sequence ID" value="NZ_JAWCTQ010000042.1"/>
</dbReference>
<evidence type="ECO:0000256" key="2">
    <source>
        <dbReference type="SAM" id="Phobius"/>
    </source>
</evidence>
<keyword evidence="2" id="KW-0812">Transmembrane</keyword>
<dbReference type="Proteomes" id="UP001250181">
    <property type="component" value="Unassembled WGS sequence"/>
</dbReference>
<accession>A0ABU3QS10</accession>
<name>A0ABU3QS10_9ACTN</name>
<keyword evidence="4" id="KW-1185">Reference proteome</keyword>
<sequence length="85" mass="8308">MSARTPTPARAATAAAIAGGTGGGTGTGPGDGGADARLPWWAVVLPVAAFAALFLLLAGPGQARATDGEPAVGRFLEQVRHTVAD</sequence>
<dbReference type="EMBL" id="JAWCTQ010000042">
    <property type="protein sequence ID" value="MDT9685472.1"/>
    <property type="molecule type" value="Genomic_DNA"/>
</dbReference>
<protein>
    <submittedName>
        <fullName evidence="3">Uncharacterized protein</fullName>
    </submittedName>
</protein>
<comment type="caution">
    <text evidence="3">The sequence shown here is derived from an EMBL/GenBank/DDBJ whole genome shotgun (WGS) entry which is preliminary data.</text>
</comment>
<reference evidence="3 4" key="1">
    <citation type="submission" date="2023-09" db="EMBL/GenBank/DDBJ databases">
        <title>Streptomyces sp. nov.: A antagonism against Alternaria gaisen Producing Streptochlin, Isolated from Tamarix root soil.</title>
        <authorList>
            <person name="Chen Y."/>
        </authorList>
    </citation>
    <scope>NUCLEOTIDE SEQUENCE [LARGE SCALE GENOMIC DNA]</scope>
    <source>
        <strain evidence="3 4">TRM76323</strain>
    </source>
</reference>
<gene>
    <name evidence="3" type="ORF">RND61_25900</name>
</gene>